<sequence length="740" mass="83220">MAQNQAAQGSDATLVDPNEAIIGSETSLKRRKPNHCHNVHEEDEKDESSCLVSACTEYGHTPPCLPRRRFDLWQQFGLAGFLTVTLGNVVILASCMLLLYLWRGTKSARDRQEPEFWRTIVSNDWTARVVTICAAAIRTSMGIQFGLVTAALSATILETSGAHLNDIPALSLERASKSGFFNVLPVVLRQTTTGRSGKVYSFIIVVGVTITIFSPFISTILLSDFTTTHIPAPSVTKARAIASSKPAEYDDIYNAASYWKSKPAAKWRFAEDRRNGSKDDDEFPVQRLWSGDTGDTYRAMLPLFDAASRTSLQSYAGPALVINTRTICFSPLFEDASIEFRKKTMRHIKSRPDSTEPATMAELRWGENKRCQLHYKANDTDWEEWPTSLCLDQEPEVLDTKTLDGLKKNRQTGELYNFRPVLMIKSTDNITSNTKSKSTISTPERLKRLKFDIKPDNVWTAAYDGDGNMVVNATICLFNQYTPQIYRIAVSGKPIPLEAIADPEKNKVQSDESFEGDVLDLEFDPPLNFTTRHSFPKHQKQTLESNTDAHFLTIFNELPLGSSSAWSMAPNSVDDLSWAAHPTHTSPFHHTVGDDPAAAVQDLVTRLYQMTYYDHLDKNDLEFPVKTVNLADTLIPTKWTGFIIVFVLIGCHLIMFWTIIFLFALHSEYSALGNAWYTFTQTARMAEAIESSEMMLDYEIEHWAKMTGRDKQIYGLPWSSDDSKIEVSRLKNTEDLGEGQ</sequence>
<dbReference type="AlphaFoldDB" id="A0A9W8PHQ3"/>
<feature type="transmembrane region" description="Helical" evidence="1">
    <location>
        <begin position="639"/>
        <end position="665"/>
    </location>
</feature>
<comment type="caution">
    <text evidence="2">The sequence shown here is derived from an EMBL/GenBank/DDBJ whole genome shotgun (WGS) entry which is preliminary data.</text>
</comment>
<accession>A0A9W8PHQ3</accession>
<dbReference type="Proteomes" id="UP001152130">
    <property type="component" value="Unassembled WGS sequence"/>
</dbReference>
<evidence type="ECO:0000313" key="3">
    <source>
        <dbReference type="Proteomes" id="UP001152130"/>
    </source>
</evidence>
<name>A0A9W8PHQ3_9HYPO</name>
<dbReference type="OrthoDB" id="5428040at2759"/>
<gene>
    <name evidence="2" type="ORF">NW766_009960</name>
</gene>
<feature type="transmembrane region" description="Helical" evidence="1">
    <location>
        <begin position="76"/>
        <end position="102"/>
    </location>
</feature>
<evidence type="ECO:0000256" key="1">
    <source>
        <dbReference type="SAM" id="Phobius"/>
    </source>
</evidence>
<protein>
    <submittedName>
        <fullName evidence="2">Uncharacterized protein</fullName>
    </submittedName>
</protein>
<feature type="transmembrane region" description="Helical" evidence="1">
    <location>
        <begin position="199"/>
        <end position="222"/>
    </location>
</feature>
<organism evidence="2 3">
    <name type="scientific">Fusarium irregulare</name>
    <dbReference type="NCBI Taxonomy" id="2494466"/>
    <lineage>
        <taxon>Eukaryota</taxon>
        <taxon>Fungi</taxon>
        <taxon>Dikarya</taxon>
        <taxon>Ascomycota</taxon>
        <taxon>Pezizomycotina</taxon>
        <taxon>Sordariomycetes</taxon>
        <taxon>Hypocreomycetidae</taxon>
        <taxon>Hypocreales</taxon>
        <taxon>Nectriaceae</taxon>
        <taxon>Fusarium</taxon>
        <taxon>Fusarium incarnatum-equiseti species complex</taxon>
    </lineage>
</organism>
<dbReference type="EMBL" id="JAPDHF010000017">
    <property type="protein sequence ID" value="KAJ4007280.1"/>
    <property type="molecule type" value="Genomic_DNA"/>
</dbReference>
<keyword evidence="1" id="KW-0812">Transmembrane</keyword>
<keyword evidence="1" id="KW-0472">Membrane</keyword>
<proteinExistence type="predicted"/>
<evidence type="ECO:0000313" key="2">
    <source>
        <dbReference type="EMBL" id="KAJ4007280.1"/>
    </source>
</evidence>
<keyword evidence="1" id="KW-1133">Transmembrane helix</keyword>
<reference evidence="2" key="1">
    <citation type="submission" date="2022-10" db="EMBL/GenBank/DDBJ databases">
        <title>Fusarium specimens isolated from Avocado Roots.</title>
        <authorList>
            <person name="Stajich J."/>
            <person name="Roper C."/>
            <person name="Heimlech-Rivalta G."/>
        </authorList>
    </citation>
    <scope>NUCLEOTIDE SEQUENCE</scope>
    <source>
        <strain evidence="2">CF00143</strain>
    </source>
</reference>
<keyword evidence="3" id="KW-1185">Reference proteome</keyword>